<dbReference type="AlphaFoldDB" id="A0A0H5R5Q4"/>
<sequence length="104" mass="11680">MLNHIPFPSFPPALTSRTHSFHAIHLGIPLCTNKTSNLTFEAAYANLLLGRDLINLDSCRVKLSKGESIKFVHKMSVIVVGLHILSMFFYFFGNLKFVCIVKTV</sequence>
<feature type="transmembrane region" description="Helical" evidence="1">
    <location>
        <begin position="71"/>
        <end position="92"/>
    </location>
</feature>
<keyword evidence="1" id="KW-0812">Transmembrane</keyword>
<dbReference type="EMBL" id="HACM01003087">
    <property type="protein sequence ID" value="CRZ03529.1"/>
    <property type="molecule type" value="Transcribed_RNA"/>
</dbReference>
<name>A0A0H5R5Q4_9EUKA</name>
<reference evidence="2" key="1">
    <citation type="submission" date="2015-04" db="EMBL/GenBank/DDBJ databases">
        <title>The genome sequence of the plant pathogenic Rhizarian Plasmodiophora brassicae reveals insights in its biotrophic life cycle and the origin of chitin synthesis.</title>
        <authorList>
            <person name="Schwelm A."/>
            <person name="Fogelqvist J."/>
            <person name="Knaust A."/>
            <person name="Julke S."/>
            <person name="Lilja T."/>
            <person name="Dhandapani V."/>
            <person name="Bonilla-Rosso G."/>
            <person name="Karlsson M."/>
            <person name="Shevchenko A."/>
            <person name="Choi S.R."/>
            <person name="Kim H.G."/>
            <person name="Park J.Y."/>
            <person name="Lim Y.P."/>
            <person name="Ludwig-Muller J."/>
            <person name="Dixelius C."/>
        </authorList>
    </citation>
    <scope>NUCLEOTIDE SEQUENCE</scope>
    <source>
        <tissue evidence="2">Potato root galls</tissue>
    </source>
</reference>
<proteinExistence type="predicted"/>
<keyword evidence="1" id="KW-0472">Membrane</keyword>
<keyword evidence="1" id="KW-1133">Transmembrane helix</keyword>
<organism evidence="2">
    <name type="scientific">Spongospora subterranea</name>
    <dbReference type="NCBI Taxonomy" id="70186"/>
    <lineage>
        <taxon>Eukaryota</taxon>
        <taxon>Sar</taxon>
        <taxon>Rhizaria</taxon>
        <taxon>Endomyxa</taxon>
        <taxon>Phytomyxea</taxon>
        <taxon>Plasmodiophorida</taxon>
        <taxon>Plasmodiophoridae</taxon>
        <taxon>Spongospora</taxon>
    </lineage>
</organism>
<evidence type="ECO:0000313" key="2">
    <source>
        <dbReference type="EMBL" id="CRZ03529.1"/>
    </source>
</evidence>
<protein>
    <submittedName>
        <fullName evidence="2">Uncharacterized protein</fullName>
    </submittedName>
</protein>
<accession>A0A0H5R5Q4</accession>
<evidence type="ECO:0000256" key="1">
    <source>
        <dbReference type="SAM" id="Phobius"/>
    </source>
</evidence>